<dbReference type="PANTHER" id="PTHR45632">
    <property type="entry name" value="LD33804P"/>
    <property type="match status" value="1"/>
</dbReference>
<name>A0A914CY82_9BILA</name>
<dbReference type="Proteomes" id="UP000887540">
    <property type="component" value="Unplaced"/>
</dbReference>
<dbReference type="PROSITE" id="PS50097">
    <property type="entry name" value="BTB"/>
    <property type="match status" value="1"/>
</dbReference>
<dbReference type="SMART" id="SM00225">
    <property type="entry name" value="BTB"/>
    <property type="match status" value="1"/>
</dbReference>
<dbReference type="Pfam" id="PF00651">
    <property type="entry name" value="BTB"/>
    <property type="match status" value="1"/>
</dbReference>
<evidence type="ECO:0000313" key="4">
    <source>
        <dbReference type="WBParaSite" id="ACRNAN_scaffold16218.g32826.t1"/>
    </source>
</evidence>
<reference evidence="4" key="1">
    <citation type="submission" date="2022-11" db="UniProtKB">
        <authorList>
            <consortium name="WormBaseParasite"/>
        </authorList>
    </citation>
    <scope>IDENTIFICATION</scope>
</reference>
<evidence type="ECO:0000259" key="2">
    <source>
        <dbReference type="PROSITE" id="PS50097"/>
    </source>
</evidence>
<dbReference type="AlphaFoldDB" id="A0A914CY82"/>
<feature type="coiled-coil region" evidence="1">
    <location>
        <begin position="5"/>
        <end position="32"/>
    </location>
</feature>
<evidence type="ECO:0000256" key="1">
    <source>
        <dbReference type="SAM" id="Coils"/>
    </source>
</evidence>
<dbReference type="InterPro" id="IPR011333">
    <property type="entry name" value="SKP1/BTB/POZ_sf"/>
</dbReference>
<dbReference type="Gene3D" id="3.30.710.10">
    <property type="entry name" value="Potassium Channel Kv1.1, Chain A"/>
    <property type="match status" value="1"/>
</dbReference>
<protein>
    <submittedName>
        <fullName evidence="4">BTB domain-containing protein</fullName>
    </submittedName>
</protein>
<sequence>MKSHLELLRNEHLELQRRFADLQKRYDILEASKVVTGEAIPNDQRSSAISFTQRIVETVAHLYDRDLYSDITIHVNGHQLRGHRFVLAARTDFWGDLSSVDRIELEGLSFNVGTTIMKWIYTDHLELDLGTDYLIEILAAALKYRLQSLNFRCESLLINRLDIDNCVKIYQFAENSNLEKLRDYCAQLVAARWDEFKLEHFREEGVLKRLHPTETPASRSNHLKHKKAAEFRELLKTMATSDKMDAL</sequence>
<accession>A0A914CY82</accession>
<dbReference type="WBParaSite" id="ACRNAN_scaffold16218.g32826.t1">
    <property type="protein sequence ID" value="ACRNAN_scaffold16218.g32826.t1"/>
    <property type="gene ID" value="ACRNAN_scaffold16218.g32826"/>
</dbReference>
<organism evidence="3 4">
    <name type="scientific">Acrobeloides nanus</name>
    <dbReference type="NCBI Taxonomy" id="290746"/>
    <lineage>
        <taxon>Eukaryota</taxon>
        <taxon>Metazoa</taxon>
        <taxon>Ecdysozoa</taxon>
        <taxon>Nematoda</taxon>
        <taxon>Chromadorea</taxon>
        <taxon>Rhabditida</taxon>
        <taxon>Tylenchina</taxon>
        <taxon>Cephalobomorpha</taxon>
        <taxon>Cephaloboidea</taxon>
        <taxon>Cephalobidae</taxon>
        <taxon>Acrobeloides</taxon>
    </lineage>
</organism>
<evidence type="ECO:0000313" key="3">
    <source>
        <dbReference type="Proteomes" id="UP000887540"/>
    </source>
</evidence>
<keyword evidence="1" id="KW-0175">Coiled coil</keyword>
<keyword evidence="3" id="KW-1185">Reference proteome</keyword>
<dbReference type="SUPFAM" id="SSF54695">
    <property type="entry name" value="POZ domain"/>
    <property type="match status" value="1"/>
</dbReference>
<proteinExistence type="predicted"/>
<feature type="domain" description="BTB" evidence="2">
    <location>
        <begin position="69"/>
        <end position="129"/>
    </location>
</feature>
<dbReference type="InterPro" id="IPR000210">
    <property type="entry name" value="BTB/POZ_dom"/>
</dbReference>